<keyword evidence="1" id="KW-0732">Signal</keyword>
<organism evidence="2 3">
    <name type="scientific">Roseivirga pacifica</name>
    <dbReference type="NCBI Taxonomy" id="1267423"/>
    <lineage>
        <taxon>Bacteria</taxon>
        <taxon>Pseudomonadati</taxon>
        <taxon>Bacteroidota</taxon>
        <taxon>Cytophagia</taxon>
        <taxon>Cytophagales</taxon>
        <taxon>Roseivirgaceae</taxon>
        <taxon>Roseivirga</taxon>
    </lineage>
</organism>
<dbReference type="EMBL" id="FOIR01000002">
    <property type="protein sequence ID" value="SEW31712.1"/>
    <property type="molecule type" value="Genomic_DNA"/>
</dbReference>
<evidence type="ECO:0000256" key="1">
    <source>
        <dbReference type="SAM" id="SignalP"/>
    </source>
</evidence>
<reference evidence="3" key="1">
    <citation type="submission" date="2016-10" db="EMBL/GenBank/DDBJ databases">
        <authorList>
            <person name="Varghese N."/>
            <person name="Submissions S."/>
        </authorList>
    </citation>
    <scope>NUCLEOTIDE SEQUENCE [LARGE SCALE GENOMIC DNA]</scope>
    <source>
        <strain evidence="3">CGMCC 1.12402</strain>
    </source>
</reference>
<keyword evidence="3" id="KW-1185">Reference proteome</keyword>
<dbReference type="AlphaFoldDB" id="A0A1I0QVK6"/>
<dbReference type="STRING" id="1267423.SAMN05216290_2776"/>
<feature type="chain" id="PRO_5011766887" evidence="1">
    <location>
        <begin position="23"/>
        <end position="179"/>
    </location>
</feature>
<name>A0A1I0QVK6_9BACT</name>
<dbReference type="InterPro" id="IPR007485">
    <property type="entry name" value="LPS_assembly_LptE"/>
</dbReference>
<dbReference type="GO" id="GO:0019867">
    <property type="term" value="C:outer membrane"/>
    <property type="evidence" value="ECO:0007669"/>
    <property type="project" value="InterPro"/>
</dbReference>
<accession>A0A1I0QVK6</accession>
<dbReference type="Pfam" id="PF04390">
    <property type="entry name" value="LptE"/>
    <property type="match status" value="1"/>
</dbReference>
<dbReference type="PROSITE" id="PS51257">
    <property type="entry name" value="PROKAR_LIPOPROTEIN"/>
    <property type="match status" value="1"/>
</dbReference>
<dbReference type="Proteomes" id="UP000199437">
    <property type="component" value="Unassembled WGS sequence"/>
</dbReference>
<dbReference type="RefSeq" id="WP_090259163.1">
    <property type="nucleotide sequence ID" value="NZ_FOIR01000002.1"/>
</dbReference>
<proteinExistence type="predicted"/>
<evidence type="ECO:0000313" key="2">
    <source>
        <dbReference type="EMBL" id="SEW31712.1"/>
    </source>
</evidence>
<feature type="signal peptide" evidence="1">
    <location>
        <begin position="1"/>
        <end position="22"/>
    </location>
</feature>
<dbReference type="GeneID" id="99987466"/>
<gene>
    <name evidence="2" type="ORF">SAMN05216290_2776</name>
</gene>
<dbReference type="GO" id="GO:0043165">
    <property type="term" value="P:Gram-negative-bacterium-type cell outer membrane assembly"/>
    <property type="evidence" value="ECO:0007669"/>
    <property type="project" value="InterPro"/>
</dbReference>
<sequence>MKLSKALLFVLIPLSLSGCGYSFNGYSFDGASIDYNLTKTLSVVNYINDSGGGPPNMGQTFTEGLKDYFQRRTKLELVQNKGDLQFDGVITNYTVRPQAISSSGNNNQADGTGLMRLTIGVQVNFTNTKKEEDNFQRVFSWYEDYDPEVETLNSVEGELVEAIFEQIYFDIFQASVAQW</sequence>
<evidence type="ECO:0000313" key="3">
    <source>
        <dbReference type="Proteomes" id="UP000199437"/>
    </source>
</evidence>
<dbReference type="OrthoDB" id="9790776at2"/>
<protein>
    <submittedName>
        <fullName evidence="2">Lipopolysaccharide-assembly</fullName>
    </submittedName>
</protein>